<comment type="caution">
    <text evidence="6">The sequence shown here is derived from an EMBL/GenBank/DDBJ whole genome shotgun (WGS) entry which is preliminary data.</text>
</comment>
<evidence type="ECO:0000256" key="2">
    <source>
        <dbReference type="ARBA" id="ARBA00022692"/>
    </source>
</evidence>
<protein>
    <submittedName>
        <fullName evidence="6">UbiA prenyltransferase family-domain-containing protein</fullName>
    </submittedName>
</protein>
<evidence type="ECO:0000256" key="5">
    <source>
        <dbReference type="SAM" id="Phobius"/>
    </source>
</evidence>
<dbReference type="InterPro" id="IPR050475">
    <property type="entry name" value="Prenyltransferase_related"/>
</dbReference>
<reference evidence="6" key="1">
    <citation type="journal article" date="2023" name="Mol. Phylogenet. Evol.">
        <title>Genome-scale phylogeny and comparative genomics of the fungal order Sordariales.</title>
        <authorList>
            <person name="Hensen N."/>
            <person name="Bonometti L."/>
            <person name="Westerberg I."/>
            <person name="Brannstrom I.O."/>
            <person name="Guillou S."/>
            <person name="Cros-Aarteil S."/>
            <person name="Calhoun S."/>
            <person name="Haridas S."/>
            <person name="Kuo A."/>
            <person name="Mondo S."/>
            <person name="Pangilinan J."/>
            <person name="Riley R."/>
            <person name="LaButti K."/>
            <person name="Andreopoulos B."/>
            <person name="Lipzen A."/>
            <person name="Chen C."/>
            <person name="Yan M."/>
            <person name="Daum C."/>
            <person name="Ng V."/>
            <person name="Clum A."/>
            <person name="Steindorff A."/>
            <person name="Ohm R.A."/>
            <person name="Martin F."/>
            <person name="Silar P."/>
            <person name="Natvig D.O."/>
            <person name="Lalanne C."/>
            <person name="Gautier V."/>
            <person name="Ament-Velasquez S.L."/>
            <person name="Kruys A."/>
            <person name="Hutchinson M.I."/>
            <person name="Powell A.J."/>
            <person name="Barry K."/>
            <person name="Miller A.N."/>
            <person name="Grigoriev I.V."/>
            <person name="Debuchy R."/>
            <person name="Gladieux P."/>
            <person name="Hiltunen Thoren M."/>
            <person name="Johannesson H."/>
        </authorList>
    </citation>
    <scope>NUCLEOTIDE SEQUENCE</scope>
    <source>
        <strain evidence="6">CBS 232.78</strain>
    </source>
</reference>
<accession>A0AAE0K4K2</accession>
<dbReference type="Proteomes" id="UP001285441">
    <property type="component" value="Unassembled WGS sequence"/>
</dbReference>
<sequence length="359" mass="39754">MWYFCVLCPDYVLELLAGKLMPRRLCDAKHMPSYQSPRLALIRSIKWLRYQTHTLWLFPQSNLKDSLLPSMTFAVSTTLAAPTFGLGHHPASSDLLHRLPLSVLWTWLALLVFCLQNQHNESSIIEDKINKPWRPIPAGRITIPQTNAVLAATYPIWLATSWYLGTLRPCLILTALTIYYNELGGSEHGGLARNVLNASGYSCFFAGALQTLLGPAHDVYGTPKAAAWLLMVCLVVCSTIHIQDFRDEAGDRLRGRKTLQTTLGDAGSRWAAVSAAFFWSVRIPVILGLGRGVLILCCLAAGVLAFHLLRCLLCGGVRTVQGDIVAYKAWCAWFVCILLSPLLDRVPPLLFPLLDTLAV</sequence>
<dbReference type="InterPro" id="IPR044878">
    <property type="entry name" value="UbiA_sf"/>
</dbReference>
<name>A0AAE0K4K2_9PEZI</name>
<feature type="transmembrane region" description="Helical" evidence="5">
    <location>
        <begin position="325"/>
        <end position="343"/>
    </location>
</feature>
<evidence type="ECO:0000256" key="1">
    <source>
        <dbReference type="ARBA" id="ARBA00004141"/>
    </source>
</evidence>
<dbReference type="EMBL" id="JAULSW010000009">
    <property type="protein sequence ID" value="KAK3369953.1"/>
    <property type="molecule type" value="Genomic_DNA"/>
</dbReference>
<dbReference type="PANTHER" id="PTHR42723:SF1">
    <property type="entry name" value="CHLOROPHYLL SYNTHASE, CHLOROPLASTIC"/>
    <property type="match status" value="1"/>
</dbReference>
<gene>
    <name evidence="6" type="ORF">B0H63DRAFT_551894</name>
</gene>
<dbReference type="InterPro" id="IPR000537">
    <property type="entry name" value="UbiA_prenyltransferase"/>
</dbReference>
<keyword evidence="7" id="KW-1185">Reference proteome</keyword>
<evidence type="ECO:0000313" key="6">
    <source>
        <dbReference type="EMBL" id="KAK3369953.1"/>
    </source>
</evidence>
<reference evidence="6" key="2">
    <citation type="submission" date="2023-06" db="EMBL/GenBank/DDBJ databases">
        <authorList>
            <consortium name="Lawrence Berkeley National Laboratory"/>
            <person name="Haridas S."/>
            <person name="Hensen N."/>
            <person name="Bonometti L."/>
            <person name="Westerberg I."/>
            <person name="Brannstrom I.O."/>
            <person name="Guillou S."/>
            <person name="Cros-Aarteil S."/>
            <person name="Calhoun S."/>
            <person name="Kuo A."/>
            <person name="Mondo S."/>
            <person name="Pangilinan J."/>
            <person name="Riley R."/>
            <person name="LaButti K."/>
            <person name="Andreopoulos B."/>
            <person name="Lipzen A."/>
            <person name="Chen C."/>
            <person name="Yanf M."/>
            <person name="Daum C."/>
            <person name="Ng V."/>
            <person name="Clum A."/>
            <person name="Steindorff A."/>
            <person name="Ohm R."/>
            <person name="Martin F."/>
            <person name="Silar P."/>
            <person name="Natvig D."/>
            <person name="Lalanne C."/>
            <person name="Gautier V."/>
            <person name="Ament-velasquez S.L."/>
            <person name="Kruys A."/>
            <person name="Hutchinson M.I."/>
            <person name="Powell A.J."/>
            <person name="Barry K."/>
            <person name="Miller A.N."/>
            <person name="Grigoriev I.V."/>
            <person name="Debuchy R."/>
            <person name="Gladieux P."/>
            <person name="Thoren M.H."/>
            <person name="Johannesson H."/>
        </authorList>
    </citation>
    <scope>NUCLEOTIDE SEQUENCE</scope>
    <source>
        <strain evidence="6">CBS 232.78</strain>
    </source>
</reference>
<dbReference type="PANTHER" id="PTHR42723">
    <property type="entry name" value="CHLOROPHYLL SYNTHASE"/>
    <property type="match status" value="1"/>
</dbReference>
<dbReference type="CDD" id="cd13965">
    <property type="entry name" value="PT_UbiA_3"/>
    <property type="match status" value="1"/>
</dbReference>
<dbReference type="Pfam" id="PF01040">
    <property type="entry name" value="UbiA"/>
    <property type="match status" value="1"/>
</dbReference>
<dbReference type="AlphaFoldDB" id="A0AAE0K4K2"/>
<organism evidence="6 7">
    <name type="scientific">Podospora didyma</name>
    <dbReference type="NCBI Taxonomy" id="330526"/>
    <lineage>
        <taxon>Eukaryota</taxon>
        <taxon>Fungi</taxon>
        <taxon>Dikarya</taxon>
        <taxon>Ascomycota</taxon>
        <taxon>Pezizomycotina</taxon>
        <taxon>Sordariomycetes</taxon>
        <taxon>Sordariomycetidae</taxon>
        <taxon>Sordariales</taxon>
        <taxon>Podosporaceae</taxon>
        <taxon>Podospora</taxon>
    </lineage>
</organism>
<dbReference type="GO" id="GO:0016020">
    <property type="term" value="C:membrane"/>
    <property type="evidence" value="ECO:0007669"/>
    <property type="project" value="UniProtKB-SubCell"/>
</dbReference>
<evidence type="ECO:0000256" key="4">
    <source>
        <dbReference type="ARBA" id="ARBA00023136"/>
    </source>
</evidence>
<proteinExistence type="predicted"/>
<evidence type="ECO:0000256" key="3">
    <source>
        <dbReference type="ARBA" id="ARBA00022989"/>
    </source>
</evidence>
<keyword evidence="3 5" id="KW-1133">Transmembrane helix</keyword>
<keyword evidence="4 5" id="KW-0472">Membrane</keyword>
<dbReference type="GO" id="GO:0016765">
    <property type="term" value="F:transferase activity, transferring alkyl or aryl (other than methyl) groups"/>
    <property type="evidence" value="ECO:0007669"/>
    <property type="project" value="InterPro"/>
</dbReference>
<feature type="transmembrane region" description="Helical" evidence="5">
    <location>
        <begin position="293"/>
        <end position="313"/>
    </location>
</feature>
<comment type="subcellular location">
    <subcellularLocation>
        <location evidence="1">Membrane</location>
        <topology evidence="1">Multi-pass membrane protein</topology>
    </subcellularLocation>
</comment>
<keyword evidence="2 5" id="KW-0812">Transmembrane</keyword>
<evidence type="ECO:0000313" key="7">
    <source>
        <dbReference type="Proteomes" id="UP001285441"/>
    </source>
</evidence>
<dbReference type="Gene3D" id="1.10.357.140">
    <property type="entry name" value="UbiA prenyltransferase"/>
    <property type="match status" value="1"/>
</dbReference>